<reference evidence="1 2" key="1">
    <citation type="submission" date="2018-06" db="EMBL/GenBank/DDBJ databases">
        <title>Genomic Encyclopedia of Type Strains, Phase III (KMG-III): the genomes of soil and plant-associated and newly described type strains.</title>
        <authorList>
            <person name="Whitman W."/>
        </authorList>
    </citation>
    <scope>NUCLEOTIDE SEQUENCE [LARGE SCALE GENOMIC DNA]</scope>
    <source>
        <strain evidence="1 2">CECT 7342</strain>
    </source>
</reference>
<gene>
    <name evidence="1" type="ORF">DFP87_1238</name>
</gene>
<proteinExistence type="predicted"/>
<organism evidence="1 2">
    <name type="scientific">Achromobacter marplatensis</name>
    <dbReference type="NCBI Taxonomy" id="470868"/>
    <lineage>
        <taxon>Bacteria</taxon>
        <taxon>Pseudomonadati</taxon>
        <taxon>Pseudomonadota</taxon>
        <taxon>Betaproteobacteria</taxon>
        <taxon>Burkholderiales</taxon>
        <taxon>Alcaligenaceae</taxon>
        <taxon>Achromobacter</taxon>
    </lineage>
</organism>
<evidence type="ECO:0000313" key="1">
    <source>
        <dbReference type="EMBL" id="RBP11247.1"/>
    </source>
</evidence>
<accession>A0ABX9FXP9</accession>
<keyword evidence="2" id="KW-1185">Reference proteome</keyword>
<evidence type="ECO:0000313" key="2">
    <source>
        <dbReference type="Proteomes" id="UP000252124"/>
    </source>
</evidence>
<sequence length="102" mass="12027">MLCTVTRTHYLGEKRREIDPAPSITGVVRIYSIMREDLKRYIRVMTMDGLQKFGATQKGEIPDLLQPELLTFASDRGMMVCGFEEIDGRRYYQGWWMQWEKS</sequence>
<dbReference type="Proteomes" id="UP000252124">
    <property type="component" value="Unassembled WGS sequence"/>
</dbReference>
<dbReference type="EMBL" id="QNRM01000023">
    <property type="protein sequence ID" value="RBP11247.1"/>
    <property type="molecule type" value="Genomic_DNA"/>
</dbReference>
<dbReference type="GeneID" id="99734263"/>
<name>A0ABX9FXP9_9BURK</name>
<comment type="caution">
    <text evidence="1">The sequence shown here is derived from an EMBL/GenBank/DDBJ whole genome shotgun (WGS) entry which is preliminary data.</text>
</comment>
<protein>
    <submittedName>
        <fullName evidence="1">Uncharacterized protein</fullName>
    </submittedName>
</protein>
<dbReference type="RefSeq" id="WP_234818436.1">
    <property type="nucleotide sequence ID" value="NZ_CADIJU010000030.1"/>
</dbReference>